<feature type="compositionally biased region" description="Basic and acidic residues" evidence="3">
    <location>
        <begin position="166"/>
        <end position="178"/>
    </location>
</feature>
<dbReference type="Gene3D" id="1.20.1250.20">
    <property type="entry name" value="MFS general substrate transporter like domains"/>
    <property type="match status" value="1"/>
</dbReference>
<evidence type="ECO:0000256" key="3">
    <source>
        <dbReference type="SAM" id="MobiDB-lite"/>
    </source>
</evidence>
<keyword evidence="4" id="KW-1133">Transmembrane helix</keyword>
<dbReference type="Proteomes" id="UP001321749">
    <property type="component" value="Unassembled WGS sequence"/>
</dbReference>
<reference evidence="6" key="1">
    <citation type="journal article" date="2023" name="Mol. Phylogenet. Evol.">
        <title>Genome-scale phylogeny and comparative genomics of the fungal order Sordariales.</title>
        <authorList>
            <person name="Hensen N."/>
            <person name="Bonometti L."/>
            <person name="Westerberg I."/>
            <person name="Brannstrom I.O."/>
            <person name="Guillou S."/>
            <person name="Cros-Aarteil S."/>
            <person name="Calhoun S."/>
            <person name="Haridas S."/>
            <person name="Kuo A."/>
            <person name="Mondo S."/>
            <person name="Pangilinan J."/>
            <person name="Riley R."/>
            <person name="LaButti K."/>
            <person name="Andreopoulos B."/>
            <person name="Lipzen A."/>
            <person name="Chen C."/>
            <person name="Yan M."/>
            <person name="Daum C."/>
            <person name="Ng V."/>
            <person name="Clum A."/>
            <person name="Steindorff A."/>
            <person name="Ohm R.A."/>
            <person name="Martin F."/>
            <person name="Silar P."/>
            <person name="Natvig D.O."/>
            <person name="Lalanne C."/>
            <person name="Gautier V."/>
            <person name="Ament-Velasquez S.L."/>
            <person name="Kruys A."/>
            <person name="Hutchinson M.I."/>
            <person name="Powell A.J."/>
            <person name="Barry K."/>
            <person name="Miller A.N."/>
            <person name="Grigoriev I.V."/>
            <person name="Debuchy R."/>
            <person name="Gladieux P."/>
            <person name="Hiltunen Thoren M."/>
            <person name="Johannesson H."/>
        </authorList>
    </citation>
    <scope>NUCLEOTIDE SEQUENCE</scope>
    <source>
        <strain evidence="6">PSN324</strain>
    </source>
</reference>
<feature type="transmembrane region" description="Helical" evidence="4">
    <location>
        <begin position="515"/>
        <end position="534"/>
    </location>
</feature>
<dbReference type="CDD" id="cd17352">
    <property type="entry name" value="MFS_MCT_SLC16"/>
    <property type="match status" value="1"/>
</dbReference>
<gene>
    <name evidence="6" type="ORF">QBC42DRAFT_341751</name>
</gene>
<dbReference type="PROSITE" id="PS50850">
    <property type="entry name" value="MFS"/>
    <property type="match status" value="1"/>
</dbReference>
<proteinExistence type="inferred from homology"/>
<reference evidence="6" key="2">
    <citation type="submission" date="2023-06" db="EMBL/GenBank/DDBJ databases">
        <authorList>
            <consortium name="Lawrence Berkeley National Laboratory"/>
            <person name="Mondo S.J."/>
            <person name="Hensen N."/>
            <person name="Bonometti L."/>
            <person name="Westerberg I."/>
            <person name="Brannstrom I.O."/>
            <person name="Guillou S."/>
            <person name="Cros-Aarteil S."/>
            <person name="Calhoun S."/>
            <person name="Haridas S."/>
            <person name="Kuo A."/>
            <person name="Pangilinan J."/>
            <person name="Riley R."/>
            <person name="Labutti K."/>
            <person name="Andreopoulos B."/>
            <person name="Lipzen A."/>
            <person name="Chen C."/>
            <person name="Yanf M."/>
            <person name="Daum C."/>
            <person name="Ng V."/>
            <person name="Clum A."/>
            <person name="Steindorff A."/>
            <person name="Ohm R."/>
            <person name="Martin F."/>
            <person name="Silar P."/>
            <person name="Natvig D."/>
            <person name="Lalanne C."/>
            <person name="Gautier V."/>
            <person name="Ament-Velasquez S.L."/>
            <person name="Kruys A."/>
            <person name="Hutchinson M.I."/>
            <person name="Powell A.J."/>
            <person name="Barry K."/>
            <person name="Miller A.N."/>
            <person name="Grigoriev I.V."/>
            <person name="Debuchy R."/>
            <person name="Gladieux P."/>
            <person name="Thoren M.H."/>
            <person name="Johannesson H."/>
        </authorList>
    </citation>
    <scope>NUCLEOTIDE SEQUENCE</scope>
    <source>
        <strain evidence="6">PSN324</strain>
    </source>
</reference>
<keyword evidence="4" id="KW-0472">Membrane</keyword>
<comment type="caution">
    <text evidence="6">The sequence shown here is derived from an EMBL/GenBank/DDBJ whole genome shotgun (WGS) entry which is preliminary data.</text>
</comment>
<accession>A0AAV9HB20</accession>
<evidence type="ECO:0000256" key="1">
    <source>
        <dbReference type="ARBA" id="ARBA00004141"/>
    </source>
</evidence>
<evidence type="ECO:0000313" key="7">
    <source>
        <dbReference type="Proteomes" id="UP001321749"/>
    </source>
</evidence>
<comment type="similarity">
    <text evidence="2">Belongs to the major facilitator superfamily. Monocarboxylate porter (TC 2.A.1.13) family.</text>
</comment>
<keyword evidence="4" id="KW-0812">Transmembrane</keyword>
<evidence type="ECO:0000256" key="4">
    <source>
        <dbReference type="SAM" id="Phobius"/>
    </source>
</evidence>
<sequence>MAKERGYNPVQAQRKAEKAKAIKKGKAEQQARRNEKLATRNPERIQQQIDDLKAIKESGGKLTAIEEQSLEALEKDLRAVKKAREALGDKAPTFGRGGSSRPGQRDGGVLGKRRRDEEGSSSDSDVPSDVKSIPMPRDTPPPIPKEILDEWYAKRRAKRNANQEPLADRKQAQERQQSEKPAAPVVEAKTVYEAKPVTRDLRKEAVSAFVPAAVRMKIEKGKGKGGLLEPEEADRLEEQGYLRASETSSQIMAPRGVTMEDAEDEEGAFAEFFDGSLIPGKADSQGSRFGVNPCKLAGYPNLFRCGLCDTICGEVASESTVFCRSLPLLANGIKNATQPQHRIGGKAYFITKNELNLQHTPPPHIHDSPFWSCGCDEDDYPEGGLRAWLVVFGCWLALFASLGLLNVLATFDTYISPNQLPNHGAGTVGGIISVYSVLSFTLGIYVGPLFDKYGPRWLILAGTACLVVSLIIVSISTQYWPLLVSFGILSGLGSALLFTPSIVAVGHFFQKRRGLATGVATTAGSVSAVVFPIVVEKLFVKIGWPWAMRALALIFLAVTIGVNFLIRSRLEPVAVPPAPSKVPHPHPRIFASRGFVLVLLAVFLMQFAAFLPLSYLSAFVLSKGFTSKFSFDVITILNASSAVGRVAAGFLADFIGPFNASIIFTLLTSVACFGIWLPAGASKGGLIAFALVFGFTSGSNVSLMPVAVGKLCPTREYGRYFGTVYTIVSLAVLLAIPVANAVVGRREEYLGVIVVSGTAYAASALVFAAVKVSMAGWRLLSVF</sequence>
<feature type="transmembrane region" description="Helical" evidence="4">
    <location>
        <begin position="428"/>
        <end position="450"/>
    </location>
</feature>
<feature type="transmembrane region" description="Helical" evidence="4">
    <location>
        <begin position="595"/>
        <end position="621"/>
    </location>
</feature>
<dbReference type="InterPro" id="IPR019007">
    <property type="entry name" value="Wbp11/ELF5/Saf1_N"/>
</dbReference>
<feature type="region of interest" description="Disordered" evidence="3">
    <location>
        <begin position="84"/>
        <end position="185"/>
    </location>
</feature>
<dbReference type="GO" id="GO:0006396">
    <property type="term" value="P:RNA processing"/>
    <property type="evidence" value="ECO:0007669"/>
    <property type="project" value="InterPro"/>
</dbReference>
<dbReference type="PANTHER" id="PTHR11360:SF177">
    <property type="entry name" value="RIBOFLAVIN TRANSPORTER MCH5"/>
    <property type="match status" value="1"/>
</dbReference>
<dbReference type="GO" id="GO:0022857">
    <property type="term" value="F:transmembrane transporter activity"/>
    <property type="evidence" value="ECO:0007669"/>
    <property type="project" value="InterPro"/>
</dbReference>
<dbReference type="InterPro" id="IPR036259">
    <property type="entry name" value="MFS_trans_sf"/>
</dbReference>
<feature type="transmembrane region" description="Helical" evidence="4">
    <location>
        <begin position="749"/>
        <end position="770"/>
    </location>
</feature>
<evidence type="ECO:0000256" key="2">
    <source>
        <dbReference type="ARBA" id="ARBA00006727"/>
    </source>
</evidence>
<dbReference type="SUPFAM" id="SSF103473">
    <property type="entry name" value="MFS general substrate transporter"/>
    <property type="match status" value="1"/>
</dbReference>
<dbReference type="Pfam" id="PF07690">
    <property type="entry name" value="MFS_1"/>
    <property type="match status" value="1"/>
</dbReference>
<feature type="domain" description="Major facilitator superfamily (MFS) profile" evidence="5">
    <location>
        <begin position="386"/>
        <end position="783"/>
    </location>
</feature>
<dbReference type="InterPro" id="IPR050327">
    <property type="entry name" value="Proton-linked_MCT"/>
</dbReference>
<feature type="transmembrane region" description="Helical" evidence="4">
    <location>
        <begin position="482"/>
        <end position="503"/>
    </location>
</feature>
<dbReference type="Pfam" id="PF09429">
    <property type="entry name" value="Wbp11"/>
    <property type="match status" value="1"/>
</dbReference>
<protein>
    <submittedName>
        <fullName evidence="6">Major facilitator superfamily domain-containing protein</fullName>
    </submittedName>
</protein>
<feature type="transmembrane region" description="Helical" evidence="4">
    <location>
        <begin position="457"/>
        <end position="476"/>
    </location>
</feature>
<feature type="compositionally biased region" description="Basic and acidic residues" evidence="3">
    <location>
        <begin position="14"/>
        <end position="43"/>
    </location>
</feature>
<name>A0AAV9HB20_9PEZI</name>
<feature type="transmembrane region" description="Helical" evidence="4">
    <location>
        <begin position="685"/>
        <end position="708"/>
    </location>
</feature>
<dbReference type="AlphaFoldDB" id="A0AAV9HB20"/>
<feature type="transmembrane region" description="Helical" evidence="4">
    <location>
        <begin position="546"/>
        <end position="566"/>
    </location>
</feature>
<feature type="region of interest" description="Disordered" evidence="3">
    <location>
        <begin position="1"/>
        <end position="45"/>
    </location>
</feature>
<dbReference type="PANTHER" id="PTHR11360">
    <property type="entry name" value="MONOCARBOXYLATE TRANSPORTER"/>
    <property type="match status" value="1"/>
</dbReference>
<feature type="transmembrane region" description="Helical" evidence="4">
    <location>
        <begin position="387"/>
        <end position="408"/>
    </location>
</feature>
<comment type="subcellular location">
    <subcellularLocation>
        <location evidence="1">Membrane</location>
        <topology evidence="1">Multi-pass membrane protein</topology>
    </subcellularLocation>
</comment>
<dbReference type="InterPro" id="IPR020846">
    <property type="entry name" value="MFS_dom"/>
</dbReference>
<evidence type="ECO:0000313" key="6">
    <source>
        <dbReference type="EMBL" id="KAK4457424.1"/>
    </source>
</evidence>
<feature type="compositionally biased region" description="Low complexity" evidence="3">
    <location>
        <begin position="121"/>
        <end position="136"/>
    </location>
</feature>
<organism evidence="6 7">
    <name type="scientific">Cladorrhinum samala</name>
    <dbReference type="NCBI Taxonomy" id="585594"/>
    <lineage>
        <taxon>Eukaryota</taxon>
        <taxon>Fungi</taxon>
        <taxon>Dikarya</taxon>
        <taxon>Ascomycota</taxon>
        <taxon>Pezizomycotina</taxon>
        <taxon>Sordariomycetes</taxon>
        <taxon>Sordariomycetidae</taxon>
        <taxon>Sordariales</taxon>
        <taxon>Podosporaceae</taxon>
        <taxon>Cladorrhinum</taxon>
    </lineage>
</organism>
<dbReference type="GO" id="GO:0016020">
    <property type="term" value="C:membrane"/>
    <property type="evidence" value="ECO:0007669"/>
    <property type="project" value="UniProtKB-SubCell"/>
</dbReference>
<feature type="transmembrane region" description="Helical" evidence="4">
    <location>
        <begin position="720"/>
        <end position="743"/>
    </location>
</feature>
<evidence type="ECO:0000259" key="5">
    <source>
        <dbReference type="PROSITE" id="PS50850"/>
    </source>
</evidence>
<dbReference type="InterPro" id="IPR011701">
    <property type="entry name" value="MFS"/>
</dbReference>
<keyword evidence="7" id="KW-1185">Reference proteome</keyword>
<feature type="transmembrane region" description="Helical" evidence="4">
    <location>
        <begin position="658"/>
        <end position="679"/>
    </location>
</feature>
<dbReference type="EMBL" id="MU865116">
    <property type="protein sequence ID" value="KAK4457424.1"/>
    <property type="molecule type" value="Genomic_DNA"/>
</dbReference>
<feature type="compositionally biased region" description="Gly residues" evidence="3">
    <location>
        <begin position="95"/>
        <end position="110"/>
    </location>
</feature>